<dbReference type="InterPro" id="IPR036985">
    <property type="entry name" value="Transglutaminase-like_sf"/>
</dbReference>
<evidence type="ECO:0000313" key="6">
    <source>
        <dbReference type="Proteomes" id="UP001059596"/>
    </source>
</evidence>
<evidence type="ECO:0000313" key="5">
    <source>
        <dbReference type="EMBL" id="KAI8042490.1"/>
    </source>
</evidence>
<feature type="binding site" evidence="3">
    <location>
        <position position="407"/>
    </location>
    <ligand>
        <name>Ca(2+)</name>
        <dbReference type="ChEBI" id="CHEBI:29108"/>
    </ligand>
</feature>
<dbReference type="PIRSF" id="PIRSF000459">
    <property type="entry name" value="TGM_EBP42"/>
    <property type="match status" value="1"/>
</dbReference>
<dbReference type="Proteomes" id="UP001059596">
    <property type="component" value="Unassembled WGS sequence"/>
</dbReference>
<accession>A0A9P9YSS7</accession>
<dbReference type="AlphaFoldDB" id="A0A9P9YSS7"/>
<dbReference type="InterPro" id="IPR038765">
    <property type="entry name" value="Papain-like_cys_pep_sf"/>
</dbReference>
<dbReference type="InterPro" id="IPR001102">
    <property type="entry name" value="Transglutaminase_N"/>
</dbReference>
<comment type="cofactor">
    <cofactor evidence="3">
        <name>Ca(2+)</name>
        <dbReference type="ChEBI" id="CHEBI:29108"/>
    </cofactor>
    <text evidence="3">Binds 1 Ca(2+) ion per subunit.</text>
</comment>
<feature type="domain" description="Transglutaminase-like" evidence="4">
    <location>
        <begin position="277"/>
        <end position="368"/>
    </location>
</feature>
<dbReference type="Pfam" id="PF00927">
    <property type="entry name" value="Transglut_C"/>
    <property type="match status" value="1"/>
</dbReference>
<feature type="binding site" evidence="3">
    <location>
        <position position="405"/>
    </location>
    <ligand>
        <name>Ca(2+)</name>
        <dbReference type="ChEBI" id="CHEBI:29108"/>
    </ligand>
</feature>
<evidence type="ECO:0000256" key="1">
    <source>
        <dbReference type="ARBA" id="ARBA00005968"/>
    </source>
</evidence>
<protein>
    <recommendedName>
        <fullName evidence="4">Transglutaminase-like domain-containing protein</fullName>
    </recommendedName>
</protein>
<dbReference type="InterPro" id="IPR008958">
    <property type="entry name" value="Transglutaminase_C"/>
</dbReference>
<comment type="similarity">
    <text evidence="1">Belongs to the transglutaminase superfamily. Transglutaminase family.</text>
</comment>
<proteinExistence type="inferred from homology"/>
<dbReference type="FunFam" id="3.90.260.10:FF:000002">
    <property type="entry name" value="Erythrocyte membrane protein band 4.2"/>
    <property type="match status" value="1"/>
</dbReference>
<feature type="binding site" evidence="3">
    <location>
        <position position="455"/>
    </location>
    <ligand>
        <name>Ca(2+)</name>
        <dbReference type="ChEBI" id="CHEBI:29108"/>
    </ligand>
</feature>
<keyword evidence="3" id="KW-0106">Calcium</keyword>
<dbReference type="Pfam" id="PF01841">
    <property type="entry name" value="Transglut_core"/>
    <property type="match status" value="1"/>
</dbReference>
<feature type="active site" evidence="2">
    <location>
        <position position="365"/>
    </location>
</feature>
<dbReference type="PANTHER" id="PTHR11590:SF69">
    <property type="entry name" value="RE08173P"/>
    <property type="match status" value="1"/>
</dbReference>
<dbReference type="SMART" id="SM00460">
    <property type="entry name" value="TGc"/>
    <property type="match status" value="1"/>
</dbReference>
<dbReference type="InterPro" id="IPR002931">
    <property type="entry name" value="Transglutaminase-like"/>
</dbReference>
<dbReference type="SUPFAM" id="SSF49309">
    <property type="entry name" value="Transglutaminase, two C-terminal domains"/>
    <property type="match status" value="2"/>
</dbReference>
<dbReference type="EMBL" id="JAMKOV010000002">
    <property type="protein sequence ID" value="KAI8042490.1"/>
    <property type="molecule type" value="Genomic_DNA"/>
</dbReference>
<feature type="binding site" evidence="3">
    <location>
        <position position="460"/>
    </location>
    <ligand>
        <name>Ca(2+)</name>
        <dbReference type="ChEBI" id="CHEBI:29108"/>
    </ligand>
</feature>
<evidence type="ECO:0000259" key="4">
    <source>
        <dbReference type="SMART" id="SM00460"/>
    </source>
</evidence>
<sequence>ADSSAVLSVLKVDLCLDDNHKEHYTSYFHAAASDALIVRRGEPFRLRIHFDRDYSPSKDAISFILSVSDDTEARPGRGTFSVLVPHDGIDYLGDPLEWGSGIETHEGQTLTVLIKPPANCPVTQWKMDIDTKLLGDGSRSYPLPLPIYVLFNPWCPEDQVYLEDRDQRKEYVLNDTTLISVGSHNNMSQLPWKLGQFERDILECSLMVLGTVGKVPPAFRGDPVRVARALSAAVNVNDNDNGILWGKWSLTNDYSGGVAPNNWTGSMEILQKYYKTNAAIKYAQCWVYGGVLATISRSLGIPTRVITCFESAHDCQGSLTIDLVSELKYNKEGIWNFHVWNELWMQRPDLGVGQQGTFDGWQVVDSTPQEPSDGKSQLGPAPVSAVKNGEIQIAYDCGFVFAEVNADVLTWRDDGPNQPLKLIHRDTQSVGQKISTKAVKSWEREDITDNYKDPENSKEERSTMYKALKKSGKALSRYYLNDTFKDIEFDMELKSDLKMGENFSVVLKVSNKSESTAHLAKGQIACDTVHYTGRGAVKVKAMDFDLKLKPKSSEYVRMEVLFKEYFDKLFSHAAFQITAAAKIKDTDIDYYAKDNLLLRKPDIKFKFGDAGIVVQKELDVIVRLENPLPIPLHKGLFTVEGPGIKTPLKLKASSTSVAEITVGGIAAATFKYTPPYAGRGTLLAKFNAKELEDVSGYKHYEVAKQS</sequence>
<evidence type="ECO:0000256" key="3">
    <source>
        <dbReference type="PIRSR" id="PIRSR000459-2"/>
    </source>
</evidence>
<reference evidence="5" key="1">
    <citation type="journal article" date="2023" name="Genome Biol. Evol.">
        <title>Long-read-based Genome Assembly of Drosophila gunungcola Reveals Fewer Chemosensory Genes in Flower-breeding Species.</title>
        <authorList>
            <person name="Negi A."/>
            <person name="Liao B.Y."/>
            <person name="Yeh S.D."/>
        </authorList>
    </citation>
    <scope>NUCLEOTIDE SEQUENCE</scope>
    <source>
        <strain evidence="5">Sukarami</strain>
    </source>
</reference>
<dbReference type="GO" id="GO:0003810">
    <property type="term" value="F:protein-glutamine gamma-glutamyltransferase activity"/>
    <property type="evidence" value="ECO:0007669"/>
    <property type="project" value="InterPro"/>
</dbReference>
<dbReference type="PANTHER" id="PTHR11590">
    <property type="entry name" value="PROTEIN-GLUTAMINE GAMMA-GLUTAMYLTRANSFERASE"/>
    <property type="match status" value="1"/>
</dbReference>
<feature type="active site" evidence="2">
    <location>
        <position position="285"/>
    </location>
</feature>
<feature type="active site" evidence="2">
    <location>
        <position position="338"/>
    </location>
</feature>
<keyword evidence="6" id="KW-1185">Reference proteome</keyword>
<feature type="non-terminal residue" evidence="5">
    <location>
        <position position="1"/>
    </location>
</feature>
<dbReference type="InterPro" id="IPR013783">
    <property type="entry name" value="Ig-like_fold"/>
</dbReference>
<name>A0A9P9YSS7_9MUSC</name>
<keyword evidence="3" id="KW-0479">Metal-binding</keyword>
<dbReference type="InterPro" id="IPR050779">
    <property type="entry name" value="Transglutaminase"/>
</dbReference>
<dbReference type="Gene3D" id="3.90.260.10">
    <property type="entry name" value="Transglutaminase-like"/>
    <property type="match status" value="1"/>
</dbReference>
<dbReference type="InterPro" id="IPR036238">
    <property type="entry name" value="Transglutaminase_C_sf"/>
</dbReference>
<dbReference type="Pfam" id="PF00868">
    <property type="entry name" value="Transglut_N"/>
    <property type="match status" value="1"/>
</dbReference>
<dbReference type="InterPro" id="IPR023608">
    <property type="entry name" value="Transglutaminase_animal"/>
</dbReference>
<dbReference type="FunFam" id="2.60.40.10:FF:002167">
    <property type="entry name" value="Transglutaminase, isoform B"/>
    <property type="match status" value="1"/>
</dbReference>
<dbReference type="SUPFAM" id="SSF54001">
    <property type="entry name" value="Cysteine proteinases"/>
    <property type="match status" value="1"/>
</dbReference>
<dbReference type="Gene3D" id="2.60.40.10">
    <property type="entry name" value="Immunoglobulins"/>
    <property type="match status" value="3"/>
</dbReference>
<gene>
    <name evidence="5" type="ORF">M5D96_003803</name>
</gene>
<organism evidence="5 6">
    <name type="scientific">Drosophila gunungcola</name>
    <name type="common">fruit fly</name>
    <dbReference type="NCBI Taxonomy" id="103775"/>
    <lineage>
        <taxon>Eukaryota</taxon>
        <taxon>Metazoa</taxon>
        <taxon>Ecdysozoa</taxon>
        <taxon>Arthropoda</taxon>
        <taxon>Hexapoda</taxon>
        <taxon>Insecta</taxon>
        <taxon>Pterygota</taxon>
        <taxon>Neoptera</taxon>
        <taxon>Endopterygota</taxon>
        <taxon>Diptera</taxon>
        <taxon>Brachycera</taxon>
        <taxon>Muscomorpha</taxon>
        <taxon>Ephydroidea</taxon>
        <taxon>Drosophilidae</taxon>
        <taxon>Drosophila</taxon>
        <taxon>Sophophora</taxon>
    </lineage>
</organism>
<dbReference type="GO" id="GO:0046872">
    <property type="term" value="F:metal ion binding"/>
    <property type="evidence" value="ECO:0007669"/>
    <property type="project" value="UniProtKB-KW"/>
</dbReference>
<dbReference type="SUPFAM" id="SSF81296">
    <property type="entry name" value="E set domains"/>
    <property type="match status" value="1"/>
</dbReference>
<evidence type="ECO:0000256" key="2">
    <source>
        <dbReference type="PIRSR" id="PIRSR000459-1"/>
    </source>
</evidence>
<dbReference type="InterPro" id="IPR014756">
    <property type="entry name" value="Ig_E-set"/>
</dbReference>
<comment type="caution">
    <text evidence="5">The sequence shown here is derived from an EMBL/GenBank/DDBJ whole genome shotgun (WGS) entry which is preliminary data.</text>
</comment>
<dbReference type="FunFam" id="2.60.40.10:FF:000171">
    <property type="entry name" value="protein-glutamine gamma-glutamyltransferase 6"/>
    <property type="match status" value="1"/>
</dbReference>